<evidence type="ECO:0000313" key="2">
    <source>
        <dbReference type="Proteomes" id="UP000199371"/>
    </source>
</evidence>
<accession>A0A1H6NGL6</accession>
<organism evidence="1 2">
    <name type="scientific">Rheinheimera pacifica</name>
    <dbReference type="NCBI Taxonomy" id="173990"/>
    <lineage>
        <taxon>Bacteria</taxon>
        <taxon>Pseudomonadati</taxon>
        <taxon>Pseudomonadota</taxon>
        <taxon>Gammaproteobacteria</taxon>
        <taxon>Chromatiales</taxon>
        <taxon>Chromatiaceae</taxon>
        <taxon>Rheinheimera</taxon>
    </lineage>
</organism>
<keyword evidence="2" id="KW-1185">Reference proteome</keyword>
<reference evidence="2" key="1">
    <citation type="submission" date="2016-10" db="EMBL/GenBank/DDBJ databases">
        <authorList>
            <person name="Varghese N."/>
            <person name="Submissions S."/>
        </authorList>
    </citation>
    <scope>NUCLEOTIDE SEQUENCE [LARGE SCALE GENOMIC DNA]</scope>
    <source>
        <strain evidence="2">DSM 17616</strain>
    </source>
</reference>
<dbReference type="STRING" id="173990.SAMN05660691_03888"/>
<protein>
    <submittedName>
        <fullName evidence="1">Uncharacterized protein</fullName>
    </submittedName>
</protein>
<name>A0A1H6NGL6_9GAMM</name>
<dbReference type="RefSeq" id="WP_092796781.1">
    <property type="nucleotide sequence ID" value="NZ_FNXF01000023.1"/>
</dbReference>
<sequence>MSRSFLDKLDGNSWENFCETMLRREFGWKSFSTVPHQDRGDHGIEFFTTCGVIFQCYYPNPSYSMADYKKHVQKKINDDITKLKTYEKEIKNLLGDIGIKMWVLLMPENKTKELIKHCVKKQKEVLSSNISFIEKNDFRIKIETHETFPTGALYAQGFMKNEINIHVPERTAEEKEFWKTANSKFYANICKKTEKLDSKVELLRQDLIDKYIKVEELLDAYRDQFPDLHTEVLAFTQANLLELRNDSFFTKDTPKNILQSSLNKNRLIFDRIEQTISRSNRELIASGVLAQWIAECKMDFILDEQITD</sequence>
<proteinExistence type="predicted"/>
<dbReference type="EMBL" id="FNXF01000023">
    <property type="protein sequence ID" value="SEI12044.1"/>
    <property type="molecule type" value="Genomic_DNA"/>
</dbReference>
<gene>
    <name evidence="1" type="ORF">SAMN05660691_03888</name>
</gene>
<dbReference type="Proteomes" id="UP000199371">
    <property type="component" value="Unassembled WGS sequence"/>
</dbReference>
<evidence type="ECO:0000313" key="1">
    <source>
        <dbReference type="EMBL" id="SEI12044.1"/>
    </source>
</evidence>
<dbReference type="OrthoDB" id="2962756at2"/>
<dbReference type="AlphaFoldDB" id="A0A1H6NGL6"/>